<dbReference type="Proteomes" id="UP000274504">
    <property type="component" value="Unassembled WGS sequence"/>
</dbReference>
<reference evidence="4" key="1">
    <citation type="submission" date="2017-02" db="UniProtKB">
        <authorList>
            <consortium name="WormBaseParasite"/>
        </authorList>
    </citation>
    <scope>IDENTIFICATION</scope>
</reference>
<accession>A0A0R3SG54</accession>
<evidence type="ECO:0000256" key="1">
    <source>
        <dbReference type="SAM" id="Phobius"/>
    </source>
</evidence>
<dbReference type="STRING" id="6216.A0A0R3SG54"/>
<feature type="transmembrane region" description="Helical" evidence="1">
    <location>
        <begin position="844"/>
        <end position="865"/>
    </location>
</feature>
<dbReference type="AlphaFoldDB" id="A0A0R3SG54"/>
<keyword evidence="1" id="KW-0812">Transmembrane</keyword>
<evidence type="ECO:0000313" key="3">
    <source>
        <dbReference type="Proteomes" id="UP000274504"/>
    </source>
</evidence>
<dbReference type="OrthoDB" id="430044at2759"/>
<sequence length="874" mass="100291">MILNFRRSPKALLKSVKTFEQTNKPHMRPAIAINPVGYVPLTSSVLFPRSNSTINPLHITSYRFRIVDINIGMIQSARTSKDEQESWSRVEEFTGEDILSKKIRYVANIMQPENLQTKLRDTVRIQVTHPTNIDEQAILEIPVNFSRIELQLTRNEPLTVFQMSKTATVTLSYENCITRWNLNAQSIPIDCDMNVCFTITEMPKHGHIYLHKGNNDKVYLGVGSIFRQSDVNEGELFYKFRRVIDDWSSATSRIENGLIYIKDEFKFRIHVHPYRPRTEHIFNIDILESTTESSLSLPMSVLPLKFRKQVGVIQKGGVLIIQPSLVEMKKSICLKLPNVNFKSPPTFEYIIEVLSNPKSGKIQILNPDETCSIDTKYIPMSLISKGMLAYVHDGSYYLNDEFDFQIICHDTRGLFEDVRDDQIKGRLLILKQMIKGMPPIGNTFIETFHVRIQPDKYLEPQMDFQIYDGKILVKTRKNYVQTHHRFYLSCPQTDSSDEYTGGYFTEQGKGTTLSTIAISDAPQPMFKLIPLKTDTFSMRCYVSDGLYSFHKEIQNQYFKMVVDLQKELSISTTVNGTTFIFFKMVHSVDINPEDVTVRVIGQPTSGCILLDNQITDKFDYSAVLRYRVVYWQYKPLQDQTFGILDLDEIQAATVMNYALTVENFDALTLEVTSSESQDSKWSGRVDVKVKLIINDLTLVNDLKLHPTIDTPLLRTYPNPLSAIPVDPNPPKFIDVRISRNPTQLRDILSHQSIDISQETFFKVLKVPCQIKLVMFISRLSVENVVTFSSSDLLEGRVYVIPSANCNNETADSELHLLQQITDTRGYTYQQPFTIRINVSPRSHYISVCLLLVLKLLATFIIKVFVSYSLDVFDI</sequence>
<evidence type="ECO:0000313" key="2">
    <source>
        <dbReference type="EMBL" id="VDL39990.1"/>
    </source>
</evidence>
<proteinExistence type="predicted"/>
<protein>
    <submittedName>
        <fullName evidence="4">Major sperm protein</fullName>
    </submittedName>
</protein>
<gene>
    <name evidence="2" type="ORF">HDID_LOCUS3859</name>
</gene>
<name>A0A0R3SG54_HYMDI</name>
<dbReference type="WBParaSite" id="HDID_0000386101-mRNA-1">
    <property type="protein sequence ID" value="HDID_0000386101-mRNA-1"/>
    <property type="gene ID" value="HDID_0000386101"/>
</dbReference>
<reference evidence="2 3" key="2">
    <citation type="submission" date="2018-11" db="EMBL/GenBank/DDBJ databases">
        <authorList>
            <consortium name="Pathogen Informatics"/>
        </authorList>
    </citation>
    <scope>NUCLEOTIDE SEQUENCE [LARGE SCALE GENOMIC DNA]</scope>
</reference>
<evidence type="ECO:0000313" key="4">
    <source>
        <dbReference type="WBParaSite" id="HDID_0000386101-mRNA-1"/>
    </source>
</evidence>
<keyword evidence="1" id="KW-0472">Membrane</keyword>
<keyword evidence="1" id="KW-1133">Transmembrane helix</keyword>
<organism evidence="4">
    <name type="scientific">Hymenolepis diminuta</name>
    <name type="common">Rat tapeworm</name>
    <dbReference type="NCBI Taxonomy" id="6216"/>
    <lineage>
        <taxon>Eukaryota</taxon>
        <taxon>Metazoa</taxon>
        <taxon>Spiralia</taxon>
        <taxon>Lophotrochozoa</taxon>
        <taxon>Platyhelminthes</taxon>
        <taxon>Cestoda</taxon>
        <taxon>Eucestoda</taxon>
        <taxon>Cyclophyllidea</taxon>
        <taxon>Hymenolepididae</taxon>
        <taxon>Hymenolepis</taxon>
    </lineage>
</organism>
<dbReference type="EMBL" id="UYSG01001283">
    <property type="protein sequence ID" value="VDL39990.1"/>
    <property type="molecule type" value="Genomic_DNA"/>
</dbReference>